<feature type="transmembrane region" description="Helical" evidence="5">
    <location>
        <begin position="108"/>
        <end position="127"/>
    </location>
</feature>
<dbReference type="Proteomes" id="UP000729701">
    <property type="component" value="Unassembled WGS sequence"/>
</dbReference>
<dbReference type="PANTHER" id="PTHR35371">
    <property type="entry name" value="INNER MEMBRANE PROTEIN"/>
    <property type="match status" value="1"/>
</dbReference>
<keyword evidence="2 5" id="KW-0812">Transmembrane</keyword>
<name>A0A951QWP5_9CYAN</name>
<keyword evidence="4 5" id="KW-0472">Membrane</keyword>
<reference evidence="6" key="2">
    <citation type="journal article" date="2022" name="Microbiol. Resour. Announc.">
        <title>Metagenome Sequencing to Explore Phylogenomics of Terrestrial Cyanobacteria.</title>
        <authorList>
            <person name="Ward R.D."/>
            <person name="Stajich J.E."/>
            <person name="Johansen J.R."/>
            <person name="Huntemann M."/>
            <person name="Clum A."/>
            <person name="Foster B."/>
            <person name="Foster B."/>
            <person name="Roux S."/>
            <person name="Palaniappan K."/>
            <person name="Varghese N."/>
            <person name="Mukherjee S."/>
            <person name="Reddy T.B.K."/>
            <person name="Daum C."/>
            <person name="Copeland A."/>
            <person name="Chen I.A."/>
            <person name="Ivanova N.N."/>
            <person name="Kyrpides N.C."/>
            <person name="Shapiro N."/>
            <person name="Eloe-Fadrosh E.A."/>
            <person name="Pietrasiak N."/>
        </authorList>
    </citation>
    <scope>NUCLEOTIDE SEQUENCE</scope>
    <source>
        <strain evidence="6">GSE-NOS-MK-12-04C</strain>
    </source>
</reference>
<evidence type="ECO:0000256" key="1">
    <source>
        <dbReference type="ARBA" id="ARBA00004370"/>
    </source>
</evidence>
<evidence type="ECO:0000256" key="2">
    <source>
        <dbReference type="ARBA" id="ARBA00022692"/>
    </source>
</evidence>
<sequence length="131" mass="14595">MAIFLYSIVAAVVLIYLPFLVVGYARARVGYDTSAPRAMFDKLPPYAQRATWAHQNSFEGFMIFSAAALMAYVTKVNSTIAVYAAIAYLVARLLYSVFYILNIPLLRSLMFAIGSLSYATLFYFSIIQVSS</sequence>
<evidence type="ECO:0000256" key="3">
    <source>
        <dbReference type="ARBA" id="ARBA00022989"/>
    </source>
</evidence>
<dbReference type="SUPFAM" id="SSF161084">
    <property type="entry name" value="MAPEG domain-like"/>
    <property type="match status" value="1"/>
</dbReference>
<evidence type="ECO:0000256" key="4">
    <source>
        <dbReference type="ARBA" id="ARBA00023136"/>
    </source>
</evidence>
<gene>
    <name evidence="6" type="ORF">KME60_31720</name>
</gene>
<dbReference type="Pfam" id="PF01124">
    <property type="entry name" value="MAPEG"/>
    <property type="match status" value="1"/>
</dbReference>
<dbReference type="PANTHER" id="PTHR35371:SF1">
    <property type="entry name" value="BLR7753 PROTEIN"/>
    <property type="match status" value="1"/>
</dbReference>
<evidence type="ECO:0000313" key="6">
    <source>
        <dbReference type="EMBL" id="MBW4671873.1"/>
    </source>
</evidence>
<accession>A0A951QWP5</accession>
<dbReference type="AlphaFoldDB" id="A0A951QWP5"/>
<evidence type="ECO:0000313" key="7">
    <source>
        <dbReference type="Proteomes" id="UP000729701"/>
    </source>
</evidence>
<dbReference type="InterPro" id="IPR023352">
    <property type="entry name" value="MAPEG-like_dom_sf"/>
</dbReference>
<feature type="transmembrane region" description="Helical" evidence="5">
    <location>
        <begin position="6"/>
        <end position="27"/>
    </location>
</feature>
<dbReference type="Gene3D" id="1.20.120.550">
    <property type="entry name" value="Membrane associated eicosanoid/glutathione metabolism-like domain"/>
    <property type="match status" value="1"/>
</dbReference>
<comment type="subcellular location">
    <subcellularLocation>
        <location evidence="1">Membrane</location>
    </subcellularLocation>
</comment>
<evidence type="ECO:0000256" key="5">
    <source>
        <dbReference type="SAM" id="Phobius"/>
    </source>
</evidence>
<protein>
    <submittedName>
        <fullName evidence="6">MAPEG family protein</fullName>
    </submittedName>
</protein>
<dbReference type="GO" id="GO:0016020">
    <property type="term" value="C:membrane"/>
    <property type="evidence" value="ECO:0007669"/>
    <property type="project" value="UniProtKB-SubCell"/>
</dbReference>
<dbReference type="InterPro" id="IPR001129">
    <property type="entry name" value="Membr-assoc_MAPEG"/>
</dbReference>
<organism evidence="6 7">
    <name type="scientific">Cyanomargarita calcarea GSE-NOS-MK-12-04C</name>
    <dbReference type="NCBI Taxonomy" id="2839659"/>
    <lineage>
        <taxon>Bacteria</taxon>
        <taxon>Bacillati</taxon>
        <taxon>Cyanobacteriota</taxon>
        <taxon>Cyanophyceae</taxon>
        <taxon>Nostocales</taxon>
        <taxon>Cyanomargaritaceae</taxon>
        <taxon>Cyanomargarita</taxon>
    </lineage>
</organism>
<keyword evidence="3 5" id="KW-1133">Transmembrane helix</keyword>
<dbReference type="EMBL" id="JAHHGZ010000056">
    <property type="protein sequence ID" value="MBW4671873.1"/>
    <property type="molecule type" value="Genomic_DNA"/>
</dbReference>
<reference evidence="6" key="1">
    <citation type="submission" date="2021-05" db="EMBL/GenBank/DDBJ databases">
        <authorList>
            <person name="Pietrasiak N."/>
            <person name="Ward R."/>
            <person name="Stajich J.E."/>
            <person name="Kurbessoian T."/>
        </authorList>
    </citation>
    <scope>NUCLEOTIDE SEQUENCE</scope>
    <source>
        <strain evidence="6">GSE-NOS-MK-12-04C</strain>
    </source>
</reference>
<proteinExistence type="predicted"/>
<comment type="caution">
    <text evidence="6">The sequence shown here is derived from an EMBL/GenBank/DDBJ whole genome shotgun (WGS) entry which is preliminary data.</text>
</comment>
<feature type="transmembrane region" description="Helical" evidence="5">
    <location>
        <begin position="80"/>
        <end position="101"/>
    </location>
</feature>